<sequence>MLSNLNSYIKVYAWLTGFANHFSQLYNFTRLPTIKLLDQVDNVQTNSSTSAFSGFSHPNFRRGDENSLSLIKPKPNKNKVARKATKCAMSAEDKGGKCGRKNNSIPENSNEITHTFLAPSVPTSVACIHLLKHPLFIFVSSTQPNVQTRSQIYL</sequence>
<reference evidence="1 2" key="1">
    <citation type="submission" date="2019-05" db="EMBL/GenBank/DDBJ databases">
        <title>Emergence of the Ug99 lineage of the wheat stem rust pathogen through somatic hybridization.</title>
        <authorList>
            <person name="Li F."/>
            <person name="Upadhyaya N.M."/>
            <person name="Sperschneider J."/>
            <person name="Matny O."/>
            <person name="Nguyen-Phuc H."/>
            <person name="Mago R."/>
            <person name="Raley C."/>
            <person name="Miller M.E."/>
            <person name="Silverstein K.A.T."/>
            <person name="Henningsen E."/>
            <person name="Hirsch C.D."/>
            <person name="Visser B."/>
            <person name="Pretorius Z.A."/>
            <person name="Steffenson B.J."/>
            <person name="Schwessinger B."/>
            <person name="Dodds P.N."/>
            <person name="Figueroa M."/>
        </authorList>
    </citation>
    <scope>NUCLEOTIDE SEQUENCE [LARGE SCALE GENOMIC DNA]</scope>
    <source>
        <strain evidence="1 2">Ug99</strain>
    </source>
</reference>
<dbReference type="Proteomes" id="UP000325313">
    <property type="component" value="Unassembled WGS sequence"/>
</dbReference>
<proteinExistence type="predicted"/>
<comment type="caution">
    <text evidence="1">The sequence shown here is derived from an EMBL/GenBank/DDBJ whole genome shotgun (WGS) entry which is preliminary data.</text>
</comment>
<dbReference type="EMBL" id="VDEP01000462">
    <property type="protein sequence ID" value="KAA1077075.1"/>
    <property type="molecule type" value="Genomic_DNA"/>
</dbReference>
<dbReference type="AlphaFoldDB" id="A0A5B0MJF6"/>
<organism evidence="1 2">
    <name type="scientific">Puccinia graminis f. sp. tritici</name>
    <dbReference type="NCBI Taxonomy" id="56615"/>
    <lineage>
        <taxon>Eukaryota</taxon>
        <taxon>Fungi</taxon>
        <taxon>Dikarya</taxon>
        <taxon>Basidiomycota</taxon>
        <taxon>Pucciniomycotina</taxon>
        <taxon>Pucciniomycetes</taxon>
        <taxon>Pucciniales</taxon>
        <taxon>Pucciniaceae</taxon>
        <taxon>Puccinia</taxon>
    </lineage>
</organism>
<gene>
    <name evidence="1" type="ORF">PGTUg99_003787</name>
</gene>
<evidence type="ECO:0000313" key="2">
    <source>
        <dbReference type="Proteomes" id="UP000325313"/>
    </source>
</evidence>
<name>A0A5B0MJF6_PUCGR</name>
<protein>
    <submittedName>
        <fullName evidence="1">Uncharacterized protein</fullName>
    </submittedName>
</protein>
<evidence type="ECO:0000313" key="1">
    <source>
        <dbReference type="EMBL" id="KAA1077075.1"/>
    </source>
</evidence>
<accession>A0A5B0MJF6</accession>